<dbReference type="Proteomes" id="UP000800094">
    <property type="component" value="Unassembled WGS sequence"/>
</dbReference>
<name>A0A6A6IA91_9PLEO</name>
<proteinExistence type="predicted"/>
<evidence type="ECO:0000256" key="2">
    <source>
        <dbReference type="SAM" id="Phobius"/>
    </source>
</evidence>
<dbReference type="RefSeq" id="XP_033682508.1">
    <property type="nucleotide sequence ID" value="XM_033826941.1"/>
</dbReference>
<sequence>MHNAWTCRVRGFKHNLDPYHELAVYAGAHRLHWLGKDLLSRPGKRPEQKESHFDAARRSPRSSFSVTDLPRPIRRRHQKEWTGKCQIREPSCSIRMKLLIFIVHLIVATPAFLDASNALNVPPT</sequence>
<evidence type="ECO:0000313" key="3">
    <source>
        <dbReference type="EMBL" id="KAF2247504.1"/>
    </source>
</evidence>
<reference evidence="3" key="1">
    <citation type="journal article" date="2020" name="Stud. Mycol.">
        <title>101 Dothideomycetes genomes: a test case for predicting lifestyles and emergence of pathogens.</title>
        <authorList>
            <person name="Haridas S."/>
            <person name="Albert R."/>
            <person name="Binder M."/>
            <person name="Bloem J."/>
            <person name="Labutti K."/>
            <person name="Salamov A."/>
            <person name="Andreopoulos B."/>
            <person name="Baker S."/>
            <person name="Barry K."/>
            <person name="Bills G."/>
            <person name="Bluhm B."/>
            <person name="Cannon C."/>
            <person name="Castanera R."/>
            <person name="Culley D."/>
            <person name="Daum C."/>
            <person name="Ezra D."/>
            <person name="Gonzalez J."/>
            <person name="Henrissat B."/>
            <person name="Kuo A."/>
            <person name="Liang C."/>
            <person name="Lipzen A."/>
            <person name="Lutzoni F."/>
            <person name="Magnuson J."/>
            <person name="Mondo S."/>
            <person name="Nolan M."/>
            <person name="Ohm R."/>
            <person name="Pangilinan J."/>
            <person name="Park H.-J."/>
            <person name="Ramirez L."/>
            <person name="Alfaro M."/>
            <person name="Sun H."/>
            <person name="Tritt A."/>
            <person name="Yoshinaga Y."/>
            <person name="Zwiers L.-H."/>
            <person name="Turgeon B."/>
            <person name="Goodwin S."/>
            <person name="Spatafora J."/>
            <person name="Crous P."/>
            <person name="Grigoriev I."/>
        </authorList>
    </citation>
    <scope>NUCLEOTIDE SEQUENCE</scope>
    <source>
        <strain evidence="3">CBS 122368</strain>
    </source>
</reference>
<keyword evidence="2" id="KW-0812">Transmembrane</keyword>
<feature type="region of interest" description="Disordered" evidence="1">
    <location>
        <begin position="40"/>
        <end position="69"/>
    </location>
</feature>
<protein>
    <submittedName>
        <fullName evidence="3">Uncharacterized protein</fullName>
    </submittedName>
</protein>
<accession>A0A6A6IA91</accession>
<feature type="compositionally biased region" description="Basic and acidic residues" evidence="1">
    <location>
        <begin position="40"/>
        <end position="57"/>
    </location>
</feature>
<keyword evidence="2" id="KW-1133">Transmembrane helix</keyword>
<dbReference type="AlphaFoldDB" id="A0A6A6IA91"/>
<keyword evidence="4" id="KW-1185">Reference proteome</keyword>
<dbReference type="GeneID" id="54580271"/>
<evidence type="ECO:0000313" key="4">
    <source>
        <dbReference type="Proteomes" id="UP000800094"/>
    </source>
</evidence>
<dbReference type="EMBL" id="ML987197">
    <property type="protein sequence ID" value="KAF2247504.1"/>
    <property type="molecule type" value="Genomic_DNA"/>
</dbReference>
<gene>
    <name evidence="3" type="ORF">BU26DRAFT_506732</name>
</gene>
<feature type="transmembrane region" description="Helical" evidence="2">
    <location>
        <begin position="98"/>
        <end position="119"/>
    </location>
</feature>
<evidence type="ECO:0000256" key="1">
    <source>
        <dbReference type="SAM" id="MobiDB-lite"/>
    </source>
</evidence>
<keyword evidence="2" id="KW-0472">Membrane</keyword>
<organism evidence="3 4">
    <name type="scientific">Trematosphaeria pertusa</name>
    <dbReference type="NCBI Taxonomy" id="390896"/>
    <lineage>
        <taxon>Eukaryota</taxon>
        <taxon>Fungi</taxon>
        <taxon>Dikarya</taxon>
        <taxon>Ascomycota</taxon>
        <taxon>Pezizomycotina</taxon>
        <taxon>Dothideomycetes</taxon>
        <taxon>Pleosporomycetidae</taxon>
        <taxon>Pleosporales</taxon>
        <taxon>Massarineae</taxon>
        <taxon>Trematosphaeriaceae</taxon>
        <taxon>Trematosphaeria</taxon>
    </lineage>
</organism>